<dbReference type="EMBL" id="KV425551">
    <property type="protein sequence ID" value="KZT30622.1"/>
    <property type="molecule type" value="Genomic_DNA"/>
</dbReference>
<dbReference type="Proteomes" id="UP000076761">
    <property type="component" value="Unassembled WGS sequence"/>
</dbReference>
<sequence>MYRRSPRKKSVSKASKFSKRDRSRELRSINLLHLSVALYITSIALRTTWVEIHAHRFDISLGTYCKT</sequence>
<name>A0A165W3H7_9AGAM</name>
<evidence type="ECO:0000313" key="2">
    <source>
        <dbReference type="EMBL" id="KZT30622.1"/>
    </source>
</evidence>
<feature type="region of interest" description="Disordered" evidence="1">
    <location>
        <begin position="1"/>
        <end position="21"/>
    </location>
</feature>
<dbReference type="AlphaFoldDB" id="A0A165W3H7"/>
<proteinExistence type="predicted"/>
<accession>A0A165W3H7</accession>
<evidence type="ECO:0000256" key="1">
    <source>
        <dbReference type="SAM" id="MobiDB-lite"/>
    </source>
</evidence>
<gene>
    <name evidence="2" type="ORF">NEOLEDRAFT_24047</name>
</gene>
<protein>
    <submittedName>
        <fullName evidence="2">Uncharacterized protein</fullName>
    </submittedName>
</protein>
<reference evidence="2 3" key="1">
    <citation type="journal article" date="2016" name="Mol. Biol. Evol.">
        <title>Comparative Genomics of Early-Diverging Mushroom-Forming Fungi Provides Insights into the Origins of Lignocellulose Decay Capabilities.</title>
        <authorList>
            <person name="Nagy L.G."/>
            <person name="Riley R."/>
            <person name="Tritt A."/>
            <person name="Adam C."/>
            <person name="Daum C."/>
            <person name="Floudas D."/>
            <person name="Sun H."/>
            <person name="Yadav J.S."/>
            <person name="Pangilinan J."/>
            <person name="Larsson K.H."/>
            <person name="Matsuura K."/>
            <person name="Barry K."/>
            <person name="Labutti K."/>
            <person name="Kuo R."/>
            <person name="Ohm R.A."/>
            <person name="Bhattacharya S.S."/>
            <person name="Shirouzu T."/>
            <person name="Yoshinaga Y."/>
            <person name="Martin F.M."/>
            <person name="Grigoriev I.V."/>
            <person name="Hibbett D.S."/>
        </authorList>
    </citation>
    <scope>NUCLEOTIDE SEQUENCE [LARGE SCALE GENOMIC DNA]</scope>
    <source>
        <strain evidence="2 3">HHB14362 ss-1</strain>
    </source>
</reference>
<dbReference type="InParanoid" id="A0A165W3H7"/>
<keyword evidence="3" id="KW-1185">Reference proteome</keyword>
<feature type="compositionally biased region" description="Basic residues" evidence="1">
    <location>
        <begin position="1"/>
        <end position="17"/>
    </location>
</feature>
<organism evidence="2 3">
    <name type="scientific">Neolentinus lepideus HHB14362 ss-1</name>
    <dbReference type="NCBI Taxonomy" id="1314782"/>
    <lineage>
        <taxon>Eukaryota</taxon>
        <taxon>Fungi</taxon>
        <taxon>Dikarya</taxon>
        <taxon>Basidiomycota</taxon>
        <taxon>Agaricomycotina</taxon>
        <taxon>Agaricomycetes</taxon>
        <taxon>Gloeophyllales</taxon>
        <taxon>Gloeophyllaceae</taxon>
        <taxon>Neolentinus</taxon>
    </lineage>
</organism>
<evidence type="ECO:0000313" key="3">
    <source>
        <dbReference type="Proteomes" id="UP000076761"/>
    </source>
</evidence>